<feature type="signal peptide" evidence="13">
    <location>
        <begin position="1"/>
        <end position="19"/>
    </location>
</feature>
<dbReference type="FunFam" id="2.60.40.60:FF:000059">
    <property type="entry name" value="FAT atypical cadherin 3"/>
    <property type="match status" value="1"/>
</dbReference>
<feature type="domain" description="Cadherin" evidence="14">
    <location>
        <begin position="1584"/>
        <end position="1680"/>
    </location>
</feature>
<evidence type="ECO:0000259" key="14">
    <source>
        <dbReference type="PROSITE" id="PS50268"/>
    </source>
</evidence>
<feature type="domain" description="Cadherin" evidence="14">
    <location>
        <begin position="1047"/>
        <end position="1157"/>
    </location>
</feature>
<feature type="domain" description="Cadherin" evidence="14">
    <location>
        <begin position="1370"/>
        <end position="1469"/>
    </location>
</feature>
<dbReference type="SUPFAM" id="SSF49313">
    <property type="entry name" value="Cadherin-like"/>
    <property type="match status" value="29"/>
</dbReference>
<feature type="domain" description="Cadherin" evidence="14">
    <location>
        <begin position="472"/>
        <end position="577"/>
    </location>
</feature>
<dbReference type="PROSITE" id="PS00232">
    <property type="entry name" value="CADHERIN_1"/>
    <property type="match status" value="14"/>
</dbReference>
<feature type="domain" description="Cadherin" evidence="14">
    <location>
        <begin position="2531"/>
        <end position="2618"/>
    </location>
</feature>
<dbReference type="FunFam" id="2.60.40.60:FF:000032">
    <property type="entry name" value="FAT atypical cadherin 1"/>
    <property type="match status" value="1"/>
</dbReference>
<dbReference type="Pfam" id="PF00028">
    <property type="entry name" value="Cadherin"/>
    <property type="match status" value="25"/>
</dbReference>
<feature type="domain" description="Cadherin" evidence="14">
    <location>
        <begin position="2942"/>
        <end position="3042"/>
    </location>
</feature>
<dbReference type="OrthoDB" id="6252479at2759"/>
<dbReference type="InterPro" id="IPR020894">
    <property type="entry name" value="Cadherin_CS"/>
</dbReference>
<dbReference type="STRING" id="188477.A0A3S0Z9F6"/>
<dbReference type="EMBL" id="RQTK01000902">
    <property type="protein sequence ID" value="RUS73770.1"/>
    <property type="molecule type" value="Genomic_DNA"/>
</dbReference>
<dbReference type="FunFam" id="2.60.40.60:FF:000037">
    <property type="entry name" value="FAT atypical cadherin 1"/>
    <property type="match status" value="1"/>
</dbReference>
<feature type="domain" description="Cadherin" evidence="14">
    <location>
        <begin position="837"/>
        <end position="940"/>
    </location>
</feature>
<dbReference type="GO" id="GO:0007156">
    <property type="term" value="P:homophilic cell adhesion via plasma membrane adhesion molecules"/>
    <property type="evidence" value="ECO:0007669"/>
    <property type="project" value="InterPro"/>
</dbReference>
<feature type="domain" description="Cadherin" evidence="14">
    <location>
        <begin position="27"/>
        <end position="147"/>
    </location>
</feature>
<dbReference type="GO" id="GO:0005886">
    <property type="term" value="C:plasma membrane"/>
    <property type="evidence" value="ECO:0007669"/>
    <property type="project" value="InterPro"/>
</dbReference>
<evidence type="ECO:0000256" key="2">
    <source>
        <dbReference type="ARBA" id="ARBA00022536"/>
    </source>
</evidence>
<dbReference type="FunFam" id="2.60.40.60:FF:000021">
    <property type="entry name" value="FAT atypical cadherin 1"/>
    <property type="match status" value="2"/>
</dbReference>
<dbReference type="FunFam" id="2.60.40.60:FF:000024">
    <property type="entry name" value="FAT atypical cadherin 3"/>
    <property type="match status" value="1"/>
</dbReference>
<proteinExistence type="predicted"/>
<feature type="domain" description="Cadherin" evidence="14">
    <location>
        <begin position="262"/>
        <end position="364"/>
    </location>
</feature>
<keyword evidence="8" id="KW-1133">Transmembrane helix</keyword>
<organism evidence="15 16">
    <name type="scientific">Elysia chlorotica</name>
    <name type="common">Eastern emerald elysia</name>
    <name type="synonym">Sea slug</name>
    <dbReference type="NCBI Taxonomy" id="188477"/>
    <lineage>
        <taxon>Eukaryota</taxon>
        <taxon>Metazoa</taxon>
        <taxon>Spiralia</taxon>
        <taxon>Lophotrochozoa</taxon>
        <taxon>Mollusca</taxon>
        <taxon>Gastropoda</taxon>
        <taxon>Heterobranchia</taxon>
        <taxon>Euthyneura</taxon>
        <taxon>Panpulmonata</taxon>
        <taxon>Sacoglossa</taxon>
        <taxon>Placobranchoidea</taxon>
        <taxon>Plakobranchidae</taxon>
        <taxon>Elysia</taxon>
    </lineage>
</organism>
<dbReference type="GO" id="GO:0005509">
    <property type="term" value="F:calcium ion binding"/>
    <property type="evidence" value="ECO:0007669"/>
    <property type="project" value="UniProtKB-UniRule"/>
</dbReference>
<keyword evidence="6 12" id="KW-0106">Calcium</keyword>
<keyword evidence="10" id="KW-1015">Disulfide bond</keyword>
<dbReference type="SMART" id="SM00112">
    <property type="entry name" value="CA"/>
    <property type="match status" value="29"/>
</dbReference>
<dbReference type="FunFam" id="2.60.40.60:FF:000053">
    <property type="entry name" value="FAT atypical cadherin 3"/>
    <property type="match status" value="1"/>
</dbReference>
<feature type="domain" description="Cadherin" evidence="14">
    <location>
        <begin position="2303"/>
        <end position="2411"/>
    </location>
</feature>
<evidence type="ECO:0000256" key="10">
    <source>
        <dbReference type="ARBA" id="ARBA00023157"/>
    </source>
</evidence>
<dbReference type="FunFam" id="2.60.40.60:FF:000092">
    <property type="entry name" value="Protocadherin 8"/>
    <property type="match status" value="1"/>
</dbReference>
<feature type="domain" description="Cadherin" evidence="14">
    <location>
        <begin position="1153"/>
        <end position="1259"/>
    </location>
</feature>
<dbReference type="FunFam" id="2.60.40.60:FF:000026">
    <property type="entry name" value="FAT atypical cadherin 1"/>
    <property type="match status" value="2"/>
</dbReference>
<keyword evidence="4 13" id="KW-0732">Signal</keyword>
<feature type="domain" description="Cadherin" evidence="14">
    <location>
        <begin position="1912"/>
        <end position="1997"/>
    </location>
</feature>
<dbReference type="FunFam" id="2.60.40.60:FF:000080">
    <property type="entry name" value="FAT atypical cadherin 1"/>
    <property type="match status" value="1"/>
</dbReference>
<keyword evidence="3" id="KW-0812">Transmembrane</keyword>
<feature type="non-terminal residue" evidence="15">
    <location>
        <position position="3148"/>
    </location>
</feature>
<dbReference type="FunFam" id="2.60.40.60:FF:000041">
    <property type="entry name" value="FAT atypical cadherin 1"/>
    <property type="match status" value="1"/>
</dbReference>
<dbReference type="FunFam" id="2.60.40.60:FF:000039">
    <property type="entry name" value="FAT atypical cadherin 3"/>
    <property type="match status" value="1"/>
</dbReference>
<feature type="domain" description="Cadherin" evidence="14">
    <location>
        <begin position="1275"/>
        <end position="1369"/>
    </location>
</feature>
<evidence type="ECO:0000256" key="1">
    <source>
        <dbReference type="ARBA" id="ARBA00004167"/>
    </source>
</evidence>
<dbReference type="InterPro" id="IPR015919">
    <property type="entry name" value="Cadherin-like_sf"/>
</dbReference>
<dbReference type="CDD" id="cd11304">
    <property type="entry name" value="Cadherin_repeat"/>
    <property type="match status" value="29"/>
</dbReference>
<dbReference type="FunFam" id="2.60.40.60:FF:000015">
    <property type="entry name" value="FAT atypical cadherin 1"/>
    <property type="match status" value="3"/>
</dbReference>
<dbReference type="PANTHER" id="PTHR24026">
    <property type="entry name" value="FAT ATYPICAL CADHERIN-RELATED"/>
    <property type="match status" value="1"/>
</dbReference>
<keyword evidence="7" id="KW-0130">Cell adhesion</keyword>
<evidence type="ECO:0000256" key="5">
    <source>
        <dbReference type="ARBA" id="ARBA00022737"/>
    </source>
</evidence>
<evidence type="ECO:0000313" key="16">
    <source>
        <dbReference type="Proteomes" id="UP000271974"/>
    </source>
</evidence>
<dbReference type="PROSITE" id="PS50268">
    <property type="entry name" value="CADHERIN_2"/>
    <property type="match status" value="29"/>
</dbReference>
<comment type="caution">
    <text evidence="15">The sequence shown here is derived from an EMBL/GenBank/DDBJ whole genome shotgun (WGS) entry which is preliminary data.</text>
</comment>
<feature type="domain" description="Cadherin" evidence="14">
    <location>
        <begin position="596"/>
        <end position="690"/>
    </location>
</feature>
<feature type="chain" id="PRO_5018749858" description="Cadherin domain-containing protein" evidence="13">
    <location>
        <begin position="20"/>
        <end position="3148"/>
    </location>
</feature>
<feature type="domain" description="Cadherin" evidence="14">
    <location>
        <begin position="941"/>
        <end position="1046"/>
    </location>
</feature>
<feature type="domain" description="Cadherin" evidence="14">
    <location>
        <begin position="148"/>
        <end position="255"/>
    </location>
</feature>
<feature type="domain" description="Cadherin" evidence="14">
    <location>
        <begin position="729"/>
        <end position="836"/>
    </location>
</feature>
<feature type="domain" description="Cadherin" evidence="14">
    <location>
        <begin position="1470"/>
        <end position="1575"/>
    </location>
</feature>
<evidence type="ECO:0000256" key="13">
    <source>
        <dbReference type="SAM" id="SignalP"/>
    </source>
</evidence>
<evidence type="ECO:0000256" key="6">
    <source>
        <dbReference type="ARBA" id="ARBA00022837"/>
    </source>
</evidence>
<sequence>VAIWLAWTVASAAVEHVAPAEPSFIFTQATYNGSILENTFGKKYIHTHRRMGIQLLGRFSSLDVEYAITDGDSQDIFKAEAVTVEDFCFLRIRTRTGGFGRLNRELNPMFYLKIKATGVSPALKTVQETFTDVIIQVKDVNEFSPLFASQQRTVSIPEDTPLHTSIAQVQASDADIGRNGEIYYSFKQATLVFAIHPTTGVVTLSRPVPYDRRHEFKLNVLAKDRGSTPSARSSSSSQSDLTIHILPVNYHAPSIRVHNHQTLVEHGNVDSVFAVLTITDPDHDDHGKIGGVDIINDDRKVFRLAPQNTHGMFNILVTKPVDRETMPADYNITVIASDKGSPPKTATVTIPIRVQDVNDNEPVFEHAVYNVNMSEMVLPKTPVVFVKAEDKDLGSNGEVRYSIVDGNDRDLFSIDAESGLIKTAGNLDSELSRQVTLVVQAQDQATSGSRKTGQSRVVVNIEDYNDNTPTFDMESATVMVRENLPKGSRVARVSARDDDSGDNGKLSYSIVNYNSVPFDIDAFTGDITTKTVLDYETMRRRYELLIRVADWGSPFRREQDMVLTVMVEDLNDNSPEFEKILCSGYLSRESPLRMDVVTLTALDFDSGNTITYSITDGNGDDCFSIVPSTGQVTVNCDMSGYRDGTRTLTVVASDGQHVSIPVTVRLTLVNNKQNLNLASDNVRIKCDPTDVMKRYQAQTLASHEANVKLESIHVNSASSKLNTAPVVDNAFSTYAEVSENVEVGTEVLDFGRFVSDSDTGFDGQLTYVISSDDDSQGAFKLDSFTGKLLVFSELDNEKKTVYSLTLTASDLGEAPLSVSKRVKIVIKDENDNAPIFEKSMYTAEVSEDADVNSVLLKVRATDLDIGNNARIRYSILSDDRDFNIDPEEGTITVRRKLDREASSNQELVIQAEDSGSPSRLASTAVVNITITDINDNAPVFLPEVYTVRVREDLPVGAVITTLTAHDMDEDVNGRVIYSFAEGLPQNFEIDSLTGSVRIRRELDYETTQVHNLTGVAVDAGQPPLRTTCTLIIEVMDVDENVYGPEFPDFLERASVVENSPIGSYVMRVQAQDMDDPAFGAGQITYSLQGGSGLGRFTMDSIGTIRTSQKLDRETAPHYWLTVLAQDMALVPKFARLEVLATVDDVNDNVPQSLEPAYYASVKENLNGEILEVVRIQASDGDYAGSQRLSYKLTAGNSGGFFQIDEDTGVISTTTNNLDREESDEHALEVTISDNGIPSLSSTTRVVIKVIDDNDNRPVFFDRDQEILVFATNFTGEDIFIYRAVAFDMDEGRNADIKYVLKYPRKTPTIRVDSATGKIFSTASLEAGHTIELQIKAVDGGEPSKRASMRLFVRVIAPEVDMFSNSPPKFTTRVFEETISENDVPGQGLIVLLGAEDADHNRLRFAIIDGNEKDAFMIQPDHGSVFLARPVDWEVQPVYNLTVQVTDGLAVDTASLLVTVIDTNDHEPVFSQSVYMANISESAGLGTPVVQVSATDQDSSDWLLYTIQSTASTSSADKFRIGAKNGVIVVSGALDREELSRHLLTVMVRDQGVLSKRSFARVQISLLDDNDHAPRFLTQKPAGRVYETAAVGTSVLRVEAVDQDKGENGRVVYAIVSGNADNTFSIDPDLGIISVAKPLNRRLHPSFSMRVMASDCGEPSHTSRVSLTIDVTVSSNSPPYFPQTNFVAELEENLPGGTVVLAVVADCLSTVTYMIVQGDPSGFFHINPNSGVVSTTRSIDFEQVQFFNLTISATSIVSSESVVSLVVHILDVNDNAPEFSASTYSGTVSEAALRGSMVLTKDGAAGTPLVIQAYDKDTGSNAHLFYQISESEEGRNFVVDPNTGALRTRETLDYESKTQYTFTVEVHDKGQPELQAQNAAKVTVYVIDVNDCPPRFTEQSYQVLLLLPTYPQVRLLTVEAEDLDSQEANDKPLRFSLPSGNEEEVFSLDDVTGVLAVKNDKPKANSYRLGVAVTDGKFTMTSWIEVTVQQAGESTIKFTQDRYFASVPENKPTQSQLVIIQPVSLERGRHLTFTLLNNHEYFSVSRTSGVVSTTGLAFDREEQDSYTVVVKVDDAAAEELSANVVVIVNVTDENDNLPLFVNLPYHCTVSGDAKQGEVIQKVQAMDPDLGENGRVVYRLADSLGDRFAINPYTKEIIVKRLEREDHNKELVLKVIAQDRGSPSLTAVASVHIHVTDNTSPLFEKHVYSGRVMENAAPHTAILPVMAVSPHGQKLLYSISRGDKYNDFALDFNIGYLSVIGQLDYERKKSHELVVRATDIFTGSYAETRVNIEVEDVNDNAPVFAYSRYSHTLPESAALGSYVLQVVANDSDSGANALIHYELAPRLPGNHDVDHFQVDTESGEITLRKTLDHETQAEFSFFVIARDGGMPANSATASVTVKVLDLNDNAPLFTQPSYDCYISDPASRGQLVFKVIAFDPDETDTARLTYSIVGGDERSTFIIDSALGTISLSEQRKPVLDPAYTLNVSVSDGVFTSFCRLTVGVKNANVHTPKFIKEQFVMDVMEGMSYGDGHVILRALAVDPDRGNYGMMTYSILNDDMRKVFSIDADTGDITTNGPLDREEKAQYSFTVSARDNGGRTGFGKVLVRVLDVNDNSPLFIMQEFHAAVPYDTSIGTNVLQVEALDADEGSNGNLRYYIHEDKTGVSELFDLDAQSGELTTKASLESFESKVYQFFVRAVDQGDPPQENHVPVEIFVMGKDAEPPRFRQKERIFYVNENEQVGTIIATVRARAAPGIVHSLVPGFTNATNHPPTFSVSSIGQVQLKRRLDRETTPVYYLSVQAETKGSPPLVDQIKVTIQVRDVNDNLPRFTCSPFEVTVPEDAPAQQSIIQVQAVDADLEVAPLRYAIGPGMEELSSLFALHPTSGWITLLTTLDRETRSFYNLSVLVWDTPDRLGRKSDLSLTATTSVLITVTDVNDNPPIFQVRYATAVNEGALSGTVLLKLETKDEDLEENADVTFYITEGDHLDQFEVKLSVRLFVNRPLDREKIARYRLRVAATDGVHVTFATVTIDILDDNDNIPVFEEPNYRSFENEDVPIGTVVLNVKATDDDAPGTIHSRITYSLQGPNADMFTIDPSSGAVSTAMLLDRETAPELFFEILAEDGGGLSSTASAIVTLKDVNDNIPIFPE</sequence>
<feature type="non-terminal residue" evidence="15">
    <location>
        <position position="1"/>
    </location>
</feature>
<feature type="domain" description="Cadherin" evidence="14">
    <location>
        <begin position="2830"/>
        <end position="2942"/>
    </location>
</feature>
<comment type="subcellular location">
    <subcellularLocation>
        <location evidence="1">Membrane</location>
        <topology evidence="1">Single-pass membrane protein</topology>
    </subcellularLocation>
</comment>
<dbReference type="Proteomes" id="UP000271974">
    <property type="component" value="Unassembled WGS sequence"/>
</dbReference>
<evidence type="ECO:0000256" key="4">
    <source>
        <dbReference type="ARBA" id="ARBA00022729"/>
    </source>
</evidence>
<evidence type="ECO:0000313" key="15">
    <source>
        <dbReference type="EMBL" id="RUS73770.1"/>
    </source>
</evidence>
<evidence type="ECO:0000256" key="7">
    <source>
        <dbReference type="ARBA" id="ARBA00022889"/>
    </source>
</evidence>
<dbReference type="FunFam" id="2.60.40.60:FF:000064">
    <property type="entry name" value="FAT atypical cadherin 1"/>
    <property type="match status" value="1"/>
</dbReference>
<accession>A0A3S0Z9F6</accession>
<evidence type="ECO:0000256" key="8">
    <source>
        <dbReference type="ARBA" id="ARBA00022989"/>
    </source>
</evidence>
<feature type="domain" description="Cadherin" evidence="14">
    <location>
        <begin position="2619"/>
        <end position="2725"/>
    </location>
</feature>
<keyword evidence="2" id="KW-0245">EGF-like domain</keyword>
<feature type="domain" description="Cadherin" evidence="14">
    <location>
        <begin position="1998"/>
        <end position="2099"/>
    </location>
</feature>
<feature type="domain" description="Cadherin" evidence="14">
    <location>
        <begin position="2412"/>
        <end position="2513"/>
    </location>
</feature>
<feature type="domain" description="Cadherin" evidence="14">
    <location>
        <begin position="1681"/>
        <end position="1778"/>
    </location>
</feature>
<feature type="domain" description="Cadherin" evidence="14">
    <location>
        <begin position="2202"/>
        <end position="2302"/>
    </location>
</feature>
<name>A0A3S0Z9F6_ELYCH</name>
<evidence type="ECO:0000256" key="9">
    <source>
        <dbReference type="ARBA" id="ARBA00023136"/>
    </source>
</evidence>
<keyword evidence="11" id="KW-0325">Glycoprotein</keyword>
<dbReference type="FunFam" id="2.60.40.60:FF:000033">
    <property type="entry name" value="FAT atypical cadherin 1"/>
    <property type="match status" value="1"/>
</dbReference>
<keyword evidence="9" id="KW-0472">Membrane</keyword>
<dbReference type="FunFam" id="2.60.40.60:FF:000020">
    <property type="entry name" value="Dachsous cadherin-related 1b"/>
    <property type="match status" value="5"/>
</dbReference>
<dbReference type="InterPro" id="IPR002126">
    <property type="entry name" value="Cadherin-like_dom"/>
</dbReference>
<keyword evidence="5" id="KW-0677">Repeat</keyword>
<feature type="domain" description="Cadherin" evidence="14">
    <location>
        <begin position="1779"/>
        <end position="1895"/>
    </location>
</feature>
<feature type="domain" description="Cadherin" evidence="14">
    <location>
        <begin position="365"/>
        <end position="471"/>
    </location>
</feature>
<dbReference type="PRINTS" id="PR00205">
    <property type="entry name" value="CADHERIN"/>
</dbReference>
<evidence type="ECO:0000256" key="11">
    <source>
        <dbReference type="ARBA" id="ARBA00023180"/>
    </source>
</evidence>
<feature type="domain" description="Cadherin" evidence="14">
    <location>
        <begin position="2726"/>
        <end position="2829"/>
    </location>
</feature>
<keyword evidence="16" id="KW-1185">Reference proteome</keyword>
<protein>
    <recommendedName>
        <fullName evidence="14">Cadherin domain-containing protein</fullName>
    </recommendedName>
</protein>
<dbReference type="PANTHER" id="PTHR24026:SF136">
    <property type="entry name" value="PROTOCADHERIN-23"/>
    <property type="match status" value="1"/>
</dbReference>
<feature type="domain" description="Cadherin" evidence="14">
    <location>
        <begin position="3043"/>
        <end position="3146"/>
    </location>
</feature>
<gene>
    <name evidence="15" type="ORF">EGW08_018463</name>
</gene>
<feature type="domain" description="Cadherin" evidence="14">
    <location>
        <begin position="2100"/>
        <end position="2201"/>
    </location>
</feature>
<reference evidence="15 16" key="1">
    <citation type="submission" date="2019-01" db="EMBL/GenBank/DDBJ databases">
        <title>A draft genome assembly of the solar-powered sea slug Elysia chlorotica.</title>
        <authorList>
            <person name="Cai H."/>
            <person name="Li Q."/>
            <person name="Fang X."/>
            <person name="Li J."/>
            <person name="Curtis N.E."/>
            <person name="Altenburger A."/>
            <person name="Shibata T."/>
            <person name="Feng M."/>
            <person name="Maeda T."/>
            <person name="Schwartz J.A."/>
            <person name="Shigenobu S."/>
            <person name="Lundholm N."/>
            <person name="Nishiyama T."/>
            <person name="Yang H."/>
            <person name="Hasebe M."/>
            <person name="Li S."/>
            <person name="Pierce S.K."/>
            <person name="Wang J."/>
        </authorList>
    </citation>
    <scope>NUCLEOTIDE SEQUENCE [LARGE SCALE GENOMIC DNA]</scope>
    <source>
        <strain evidence="15">EC2010</strain>
        <tissue evidence="15">Whole organism of an adult</tissue>
    </source>
</reference>
<evidence type="ECO:0000256" key="12">
    <source>
        <dbReference type="PROSITE-ProRule" id="PRU00043"/>
    </source>
</evidence>
<dbReference type="Gene3D" id="2.60.40.60">
    <property type="entry name" value="Cadherins"/>
    <property type="match status" value="29"/>
</dbReference>
<evidence type="ECO:0000256" key="3">
    <source>
        <dbReference type="ARBA" id="ARBA00022692"/>
    </source>
</evidence>